<gene>
    <name evidence="2" type="ORF">ACFFOL_05495</name>
</gene>
<dbReference type="AlphaFoldDB" id="A0ABD5MIL4"/>
<accession>A0ABD5MIL4</accession>
<protein>
    <submittedName>
        <fullName evidence="2">Uncharacterized protein</fullName>
    </submittedName>
</protein>
<proteinExistence type="predicted"/>
<evidence type="ECO:0000313" key="2">
    <source>
        <dbReference type="EMBL" id="MFB9823639.1"/>
    </source>
</evidence>
<keyword evidence="3" id="KW-1185">Reference proteome</keyword>
<comment type="caution">
    <text evidence="2">The sequence shown here is derived from an EMBL/GenBank/DDBJ whole genome shotgun (WGS) entry which is preliminary data.</text>
</comment>
<feature type="region of interest" description="Disordered" evidence="1">
    <location>
        <begin position="1"/>
        <end position="23"/>
    </location>
</feature>
<evidence type="ECO:0000256" key="1">
    <source>
        <dbReference type="SAM" id="MobiDB-lite"/>
    </source>
</evidence>
<organism evidence="2 3">
    <name type="scientific">Halobaculum roseum</name>
    <dbReference type="NCBI Taxonomy" id="2175149"/>
    <lineage>
        <taxon>Archaea</taxon>
        <taxon>Methanobacteriati</taxon>
        <taxon>Methanobacteriota</taxon>
        <taxon>Stenosarchaea group</taxon>
        <taxon>Halobacteria</taxon>
        <taxon>Halobacteriales</taxon>
        <taxon>Haloferacaceae</taxon>
        <taxon>Halobaculum</taxon>
    </lineage>
</organism>
<dbReference type="EMBL" id="JBHMAJ010000004">
    <property type="protein sequence ID" value="MFB9823639.1"/>
    <property type="molecule type" value="Genomic_DNA"/>
</dbReference>
<sequence length="112" mass="12364">MARYSASERRAAPGGADGLASIRHGRTQAAETWEVDAVLRRGATGELSTEIELLSDGSITERATGSRSTMAQTLPVDELLVNKVRATTRNIMQATGFECVRQERDVEEWRRE</sequence>
<feature type="compositionally biased region" description="Basic and acidic residues" evidence="1">
    <location>
        <begin position="1"/>
        <end position="11"/>
    </location>
</feature>
<evidence type="ECO:0000313" key="3">
    <source>
        <dbReference type="Proteomes" id="UP001589595"/>
    </source>
</evidence>
<reference evidence="2" key="1">
    <citation type="submission" date="2024-09" db="EMBL/GenBank/DDBJ databases">
        <authorList>
            <person name="Sun Q."/>
        </authorList>
    </citation>
    <scope>NUCLEOTIDE SEQUENCE [LARGE SCALE GENOMIC DNA]</scope>
    <source>
        <strain evidence="2">JCM 31273</strain>
    </source>
</reference>
<dbReference type="Proteomes" id="UP001589595">
    <property type="component" value="Unassembled WGS sequence"/>
</dbReference>
<name>A0ABD5MIL4_9EURY</name>